<comment type="caution">
    <text evidence="6">The sequence shown here is derived from an EMBL/GenBank/DDBJ whole genome shotgun (WGS) entry which is preliminary data.</text>
</comment>
<keyword evidence="5" id="KW-0472">Membrane</keyword>
<dbReference type="NCBIfam" id="TIGR00283">
    <property type="entry name" value="arch_pth2"/>
    <property type="match status" value="1"/>
</dbReference>
<keyword evidence="7" id="KW-1185">Reference proteome</keyword>
<dbReference type="AlphaFoldDB" id="A0A699Z2M8"/>
<accession>A0A699Z2M8</accession>
<name>A0A699Z2M8_HAELA</name>
<evidence type="ECO:0000256" key="4">
    <source>
        <dbReference type="ARBA" id="ARBA00048707"/>
    </source>
</evidence>
<dbReference type="GO" id="GO:0004045">
    <property type="term" value="F:peptidyl-tRNA hydrolase activity"/>
    <property type="evidence" value="ECO:0007669"/>
    <property type="project" value="UniProtKB-EC"/>
</dbReference>
<evidence type="ECO:0000256" key="2">
    <source>
        <dbReference type="ARBA" id="ARBA00022801"/>
    </source>
</evidence>
<dbReference type="Gene3D" id="3.40.1490.10">
    <property type="entry name" value="Bit1"/>
    <property type="match status" value="1"/>
</dbReference>
<sequence>MPGAVVLVIDSLLKVLGGFVVGFTVRDHIARRSPAPIKKKKGGVKAVSVPRSKEELKMVLCVNESLKMGKGKIGAQCAHAAVGVLQQWGSTHAVALKQWEHHGQPKIALKISDDDEMDELERKASDAGLPTYIVHDAGRTQIPAGSQTVLAIGPAPKNYACAGPMYGKD</sequence>
<comment type="similarity">
    <text evidence="3">Belongs to the PTH2 family.</text>
</comment>
<dbReference type="GO" id="GO:0005829">
    <property type="term" value="C:cytosol"/>
    <property type="evidence" value="ECO:0007669"/>
    <property type="project" value="TreeGrafter"/>
</dbReference>
<dbReference type="EC" id="3.1.1.29" evidence="1"/>
<feature type="non-terminal residue" evidence="6">
    <location>
        <position position="169"/>
    </location>
</feature>
<evidence type="ECO:0000256" key="1">
    <source>
        <dbReference type="ARBA" id="ARBA00013260"/>
    </source>
</evidence>
<evidence type="ECO:0000313" key="7">
    <source>
        <dbReference type="Proteomes" id="UP000485058"/>
    </source>
</evidence>
<dbReference type="InterPro" id="IPR023476">
    <property type="entry name" value="Pep_tRNA_hydro_II_dom_sf"/>
</dbReference>
<dbReference type="EMBL" id="BLLF01001055">
    <property type="protein sequence ID" value="GFH16817.1"/>
    <property type="molecule type" value="Genomic_DNA"/>
</dbReference>
<evidence type="ECO:0000256" key="3">
    <source>
        <dbReference type="ARBA" id="ARBA00038050"/>
    </source>
</evidence>
<comment type="catalytic activity">
    <reaction evidence="4">
        <text>an N-acyl-L-alpha-aminoacyl-tRNA + H2O = an N-acyl-L-amino acid + a tRNA + H(+)</text>
        <dbReference type="Rhea" id="RHEA:54448"/>
        <dbReference type="Rhea" id="RHEA-COMP:10123"/>
        <dbReference type="Rhea" id="RHEA-COMP:13883"/>
        <dbReference type="ChEBI" id="CHEBI:15377"/>
        <dbReference type="ChEBI" id="CHEBI:15378"/>
        <dbReference type="ChEBI" id="CHEBI:59874"/>
        <dbReference type="ChEBI" id="CHEBI:78442"/>
        <dbReference type="ChEBI" id="CHEBI:138191"/>
        <dbReference type="EC" id="3.1.1.29"/>
    </reaction>
</comment>
<proteinExistence type="inferred from homology"/>
<evidence type="ECO:0000256" key="5">
    <source>
        <dbReference type="SAM" id="Phobius"/>
    </source>
</evidence>
<keyword evidence="2" id="KW-0378">Hydrolase</keyword>
<feature type="transmembrane region" description="Helical" evidence="5">
    <location>
        <begin position="6"/>
        <end position="25"/>
    </location>
</feature>
<dbReference type="PANTHER" id="PTHR12649:SF11">
    <property type="entry name" value="PEPTIDYL-TRNA HYDROLASE 2, MITOCHONDRIAL"/>
    <property type="match status" value="1"/>
</dbReference>
<dbReference type="FunFam" id="3.40.1490.10:FF:000001">
    <property type="entry name" value="Peptidyl-tRNA hydrolase 2"/>
    <property type="match status" value="1"/>
</dbReference>
<protein>
    <recommendedName>
        <fullName evidence="1">peptidyl-tRNA hydrolase</fullName>
        <ecNumber evidence="1">3.1.1.29</ecNumber>
    </recommendedName>
</protein>
<dbReference type="InterPro" id="IPR002833">
    <property type="entry name" value="PTH2"/>
</dbReference>
<keyword evidence="5" id="KW-0812">Transmembrane</keyword>
<dbReference type="CDD" id="cd02430">
    <property type="entry name" value="PTH2"/>
    <property type="match status" value="1"/>
</dbReference>
<dbReference type="Pfam" id="PF01981">
    <property type="entry name" value="PTH2"/>
    <property type="match status" value="1"/>
</dbReference>
<gene>
    <name evidence="6" type="ORF">HaLaN_13315</name>
</gene>
<dbReference type="SUPFAM" id="SSF102462">
    <property type="entry name" value="Peptidyl-tRNA hydrolase II"/>
    <property type="match status" value="1"/>
</dbReference>
<evidence type="ECO:0000313" key="6">
    <source>
        <dbReference type="EMBL" id="GFH16817.1"/>
    </source>
</evidence>
<keyword evidence="5" id="KW-1133">Transmembrane helix</keyword>
<dbReference type="PANTHER" id="PTHR12649">
    <property type="entry name" value="PEPTIDYL-TRNA HYDROLASE 2"/>
    <property type="match status" value="1"/>
</dbReference>
<dbReference type="Proteomes" id="UP000485058">
    <property type="component" value="Unassembled WGS sequence"/>
</dbReference>
<organism evidence="6 7">
    <name type="scientific">Haematococcus lacustris</name>
    <name type="common">Green alga</name>
    <name type="synonym">Haematococcus pluvialis</name>
    <dbReference type="NCBI Taxonomy" id="44745"/>
    <lineage>
        <taxon>Eukaryota</taxon>
        <taxon>Viridiplantae</taxon>
        <taxon>Chlorophyta</taxon>
        <taxon>core chlorophytes</taxon>
        <taxon>Chlorophyceae</taxon>
        <taxon>CS clade</taxon>
        <taxon>Chlamydomonadales</taxon>
        <taxon>Haematococcaceae</taxon>
        <taxon>Haematococcus</taxon>
    </lineage>
</organism>
<reference evidence="6 7" key="1">
    <citation type="submission" date="2020-02" db="EMBL/GenBank/DDBJ databases">
        <title>Draft genome sequence of Haematococcus lacustris strain NIES-144.</title>
        <authorList>
            <person name="Morimoto D."/>
            <person name="Nakagawa S."/>
            <person name="Yoshida T."/>
            <person name="Sawayama S."/>
        </authorList>
    </citation>
    <scope>NUCLEOTIDE SEQUENCE [LARGE SCALE GENOMIC DNA]</scope>
    <source>
        <strain evidence="6 7">NIES-144</strain>
    </source>
</reference>